<keyword evidence="3" id="KW-0418">Kinase</keyword>
<sequence length="574" mass="64603">MKIKVATIFSFRSDSKNETNGQCSVSSTLTSEPDGLAELLDEGFHCGTEEEAVDNKCLGRGICMRSSCVSEEKFCKLKTPGFIAIGKPCSGKSTLARQLCEQFDCELETPSKLSKLCHVSSSDAFPAKVAPSFVKSLLDARKVFQGKPPRIVMVGKPCTSKTTLAKMLCNTWACRYVNASELIIRHIREGTGRGLEIQLLLQKGEDLSDSMVFNIVNEELQSSGCRQSGYILDGIPTYSEELRGVQTQLEFLARIYPSPTFWVVIDITDSELKTGWETVRCDHSTEELYFYLSDDDCVKEPTGRCDFPLIDEDTKDRLLTRYEELPENLKLHFRFYNEQVADPLEQFLNRFKPSAVIRLNGDLCPVELGQELVNRIQNASCIIQCATVPAEAPLKRSSSTERESSETPVLNCVISAKSIWKNDPPRLVILGKPCTGKTTLSKILCQAWGCRYVNASELINRHLKEESGRGLEILKLSQQGEDLSDHSVFSIVTEELQSLEYRDKGYIVDGLPNCNETLLQVPTQLEFLAQIYPEPFFWIYIDVCAIYHRDRLKFCVPVSLRFFIVREDGSTSKQ</sequence>
<dbReference type="Pfam" id="PF00406">
    <property type="entry name" value="ADK"/>
    <property type="match status" value="2"/>
</dbReference>
<protein>
    <submittedName>
        <fullName evidence="4">Uncharacterized protein</fullName>
    </submittedName>
</protein>
<dbReference type="GO" id="GO:0019205">
    <property type="term" value="F:nucleobase-containing compound kinase activity"/>
    <property type="evidence" value="ECO:0007669"/>
    <property type="project" value="InterPro"/>
</dbReference>
<dbReference type="EMBL" id="JTDF01004013">
    <property type="protein sequence ID" value="KAF8567299.1"/>
    <property type="molecule type" value="Genomic_DNA"/>
</dbReference>
<organism evidence="4 5">
    <name type="scientific">Paragonimus westermani</name>
    <dbReference type="NCBI Taxonomy" id="34504"/>
    <lineage>
        <taxon>Eukaryota</taxon>
        <taxon>Metazoa</taxon>
        <taxon>Spiralia</taxon>
        <taxon>Lophotrochozoa</taxon>
        <taxon>Platyhelminthes</taxon>
        <taxon>Trematoda</taxon>
        <taxon>Digenea</taxon>
        <taxon>Plagiorchiida</taxon>
        <taxon>Troglotremata</taxon>
        <taxon>Troglotrematidae</taxon>
        <taxon>Paragonimus</taxon>
    </lineage>
</organism>
<dbReference type="AlphaFoldDB" id="A0A8T0DHG5"/>
<dbReference type="PANTHER" id="PTHR23359">
    <property type="entry name" value="NUCLEOTIDE KINASE"/>
    <property type="match status" value="1"/>
</dbReference>
<evidence type="ECO:0000256" key="2">
    <source>
        <dbReference type="ARBA" id="ARBA00022741"/>
    </source>
</evidence>
<dbReference type="SUPFAM" id="SSF52540">
    <property type="entry name" value="P-loop containing nucleoside triphosphate hydrolases"/>
    <property type="match status" value="2"/>
</dbReference>
<evidence type="ECO:0000256" key="3">
    <source>
        <dbReference type="ARBA" id="ARBA00022777"/>
    </source>
</evidence>
<keyword evidence="1" id="KW-0808">Transferase</keyword>
<evidence type="ECO:0000313" key="5">
    <source>
        <dbReference type="Proteomes" id="UP000699462"/>
    </source>
</evidence>
<accession>A0A8T0DHG5</accession>
<dbReference type="GO" id="GO:0005524">
    <property type="term" value="F:ATP binding"/>
    <property type="evidence" value="ECO:0007669"/>
    <property type="project" value="InterPro"/>
</dbReference>
<evidence type="ECO:0000256" key="1">
    <source>
        <dbReference type="ARBA" id="ARBA00022679"/>
    </source>
</evidence>
<keyword evidence="5" id="KW-1185">Reference proteome</keyword>
<proteinExistence type="predicted"/>
<comment type="caution">
    <text evidence="4">The sequence shown here is derived from an EMBL/GenBank/DDBJ whole genome shotgun (WGS) entry which is preliminary data.</text>
</comment>
<dbReference type="Gene3D" id="3.40.50.300">
    <property type="entry name" value="P-loop containing nucleotide triphosphate hydrolases"/>
    <property type="match status" value="3"/>
</dbReference>
<reference evidence="4 5" key="1">
    <citation type="submission" date="2019-07" db="EMBL/GenBank/DDBJ databases">
        <title>Annotation for the trematode Paragonimus westermani.</title>
        <authorList>
            <person name="Choi Y.-J."/>
        </authorList>
    </citation>
    <scope>NUCLEOTIDE SEQUENCE [LARGE SCALE GENOMIC DNA]</scope>
    <source>
        <strain evidence="4">180907_Pwestermani</strain>
    </source>
</reference>
<gene>
    <name evidence="4" type="ORF">P879_07460</name>
</gene>
<dbReference type="InterPro" id="IPR027417">
    <property type="entry name" value="P-loop_NTPase"/>
</dbReference>
<dbReference type="Proteomes" id="UP000699462">
    <property type="component" value="Unassembled WGS sequence"/>
</dbReference>
<name>A0A8T0DHG5_9TREM</name>
<dbReference type="InterPro" id="IPR000850">
    <property type="entry name" value="Adenylat/UMP-CMP_kin"/>
</dbReference>
<keyword evidence="2" id="KW-0547">Nucleotide-binding</keyword>
<dbReference type="GO" id="GO:0006139">
    <property type="term" value="P:nucleobase-containing compound metabolic process"/>
    <property type="evidence" value="ECO:0007669"/>
    <property type="project" value="InterPro"/>
</dbReference>
<dbReference type="OrthoDB" id="6278171at2759"/>
<evidence type="ECO:0000313" key="4">
    <source>
        <dbReference type="EMBL" id="KAF8567299.1"/>
    </source>
</evidence>